<evidence type="ECO:0000256" key="1">
    <source>
        <dbReference type="SAM" id="MobiDB-lite"/>
    </source>
</evidence>
<sequence length="457" mass="49906">MASVASRQQDVGLTKPATAKTSTTNTGKAGPKAPVQPRQEMADPRTCNPRLFPGMLALALCARSNQHSAQAIAEGRAREANSRIVNWMTAEWLPSTNKNFELLTGRVGDCTYYFFSRTARVVCEDLYGGFVAIYAPSTTADSNTQPSSRASKDLLCIAALHKDEAIYAWDLASLLTQGSYFLTFGLSIGLPASVIVPYRQRLEQLLAFPELSQGQLPNMATLSEHLSQITFEAGCKLHDILKHMVAAWSGPGPLAADPLLSAAGQETLFARGDAFERQSNQPVAPLEVDRADLSPDLVRAVDTYNLCVAVSNKIDNGQEAPSREVKWADLDDALKELVEHVILCGLSYVSHLKMPHSLDTQQNSSIFTRNCIAQTIVRTSGVMQPPARSPGLDSVLADKRPFEDLVLHADLDNEHTIMPDALREYMQSATIDNMMTQIQNAIDTFTERKSAKLLADA</sequence>
<dbReference type="RefSeq" id="XP_001743155.1">
    <property type="nucleotide sequence ID" value="XM_001743103.1"/>
</dbReference>
<dbReference type="GeneID" id="5888334"/>
<organism evidence="2 3">
    <name type="scientific">Monosiga brevicollis</name>
    <name type="common">Choanoflagellate</name>
    <dbReference type="NCBI Taxonomy" id="81824"/>
    <lineage>
        <taxon>Eukaryota</taxon>
        <taxon>Choanoflagellata</taxon>
        <taxon>Craspedida</taxon>
        <taxon>Salpingoecidae</taxon>
        <taxon>Monosiga</taxon>
    </lineage>
</organism>
<dbReference type="AlphaFoldDB" id="A9UR69"/>
<name>A9UR69_MONBE</name>
<dbReference type="InParanoid" id="A9UR69"/>
<gene>
    <name evidence="2" type="ORF">MONBRDRAFT_31311</name>
</gene>
<evidence type="ECO:0000313" key="3">
    <source>
        <dbReference type="Proteomes" id="UP000001357"/>
    </source>
</evidence>
<accession>A9UR69</accession>
<reference evidence="2 3" key="1">
    <citation type="journal article" date="2008" name="Nature">
        <title>The genome of the choanoflagellate Monosiga brevicollis and the origin of metazoans.</title>
        <authorList>
            <consortium name="JGI Sequencing"/>
            <person name="King N."/>
            <person name="Westbrook M.J."/>
            <person name="Young S.L."/>
            <person name="Kuo A."/>
            <person name="Abedin M."/>
            <person name="Chapman J."/>
            <person name="Fairclough S."/>
            <person name="Hellsten U."/>
            <person name="Isogai Y."/>
            <person name="Letunic I."/>
            <person name="Marr M."/>
            <person name="Pincus D."/>
            <person name="Putnam N."/>
            <person name="Rokas A."/>
            <person name="Wright K.J."/>
            <person name="Zuzow R."/>
            <person name="Dirks W."/>
            <person name="Good M."/>
            <person name="Goodstein D."/>
            <person name="Lemons D."/>
            <person name="Li W."/>
            <person name="Lyons J.B."/>
            <person name="Morris A."/>
            <person name="Nichols S."/>
            <person name="Richter D.J."/>
            <person name="Salamov A."/>
            <person name="Bork P."/>
            <person name="Lim W.A."/>
            <person name="Manning G."/>
            <person name="Miller W.T."/>
            <person name="McGinnis W."/>
            <person name="Shapiro H."/>
            <person name="Tjian R."/>
            <person name="Grigoriev I.V."/>
            <person name="Rokhsar D."/>
        </authorList>
    </citation>
    <scope>NUCLEOTIDE SEQUENCE [LARGE SCALE GENOMIC DNA]</scope>
    <source>
        <strain evidence="3">MX1 / ATCC 50154</strain>
    </source>
</reference>
<keyword evidence="3" id="KW-1185">Reference proteome</keyword>
<proteinExistence type="predicted"/>
<dbReference type="EMBL" id="CH991544">
    <property type="protein sequence ID" value="EDQ91869.1"/>
    <property type="molecule type" value="Genomic_DNA"/>
</dbReference>
<feature type="region of interest" description="Disordered" evidence="1">
    <location>
        <begin position="1"/>
        <end position="46"/>
    </location>
</feature>
<evidence type="ECO:0000313" key="2">
    <source>
        <dbReference type="EMBL" id="EDQ91869.1"/>
    </source>
</evidence>
<dbReference type="Proteomes" id="UP000001357">
    <property type="component" value="Unassembled WGS sequence"/>
</dbReference>
<feature type="compositionally biased region" description="Polar residues" evidence="1">
    <location>
        <begin position="1"/>
        <end position="11"/>
    </location>
</feature>
<protein>
    <submittedName>
        <fullName evidence="2">Uncharacterized protein</fullName>
    </submittedName>
</protein>
<dbReference type="KEGG" id="mbr:MONBRDRAFT_31311"/>